<keyword evidence="8 10" id="KW-0501">Molybdenum cofactor biosynthesis</keyword>
<dbReference type="NCBIfam" id="NF001199">
    <property type="entry name" value="PRK00164.2-1"/>
    <property type="match status" value="1"/>
</dbReference>
<feature type="binding site" evidence="10">
    <location>
        <position position="269"/>
    </location>
    <ligand>
        <name>[4Fe-4S] cluster</name>
        <dbReference type="ChEBI" id="CHEBI:49883"/>
        <label>2</label>
        <note>4Fe-4S-substrate</note>
    </ligand>
</feature>
<comment type="catalytic activity">
    <reaction evidence="10">
        <text>GTP + AH2 + S-adenosyl-L-methionine = (8S)-3',8-cyclo-7,8-dihydroguanosine 5'-triphosphate + 5'-deoxyadenosine + L-methionine + A + H(+)</text>
        <dbReference type="Rhea" id="RHEA:49576"/>
        <dbReference type="ChEBI" id="CHEBI:13193"/>
        <dbReference type="ChEBI" id="CHEBI:15378"/>
        <dbReference type="ChEBI" id="CHEBI:17319"/>
        <dbReference type="ChEBI" id="CHEBI:17499"/>
        <dbReference type="ChEBI" id="CHEBI:37565"/>
        <dbReference type="ChEBI" id="CHEBI:57844"/>
        <dbReference type="ChEBI" id="CHEBI:59789"/>
        <dbReference type="ChEBI" id="CHEBI:131766"/>
        <dbReference type="EC" id="4.1.99.22"/>
    </reaction>
</comment>
<dbReference type="PANTHER" id="PTHR22960:SF0">
    <property type="entry name" value="MOLYBDENUM COFACTOR BIOSYNTHESIS PROTEIN 1"/>
    <property type="match status" value="1"/>
</dbReference>
<comment type="caution">
    <text evidence="10">Lacks conserved residue(s) required for the propagation of feature annotation.</text>
</comment>
<dbReference type="NCBIfam" id="TIGR02668">
    <property type="entry name" value="moaA_archaeal"/>
    <property type="match status" value="1"/>
</dbReference>
<evidence type="ECO:0000256" key="9">
    <source>
        <dbReference type="ARBA" id="ARBA00023239"/>
    </source>
</evidence>
<keyword evidence="4 10" id="KW-0547">Nucleotide-binding</keyword>
<evidence type="ECO:0000256" key="4">
    <source>
        <dbReference type="ARBA" id="ARBA00022741"/>
    </source>
</evidence>
<dbReference type="GO" id="GO:1904047">
    <property type="term" value="F:S-adenosyl-L-methionine binding"/>
    <property type="evidence" value="ECO:0007669"/>
    <property type="project" value="UniProtKB-UniRule"/>
</dbReference>
<feature type="binding site" evidence="10">
    <location>
        <position position="28"/>
    </location>
    <ligand>
        <name>S-adenosyl-L-methionine</name>
        <dbReference type="ChEBI" id="CHEBI:59789"/>
    </ligand>
</feature>
<accession>A0A497EVX5</accession>
<evidence type="ECO:0000256" key="3">
    <source>
        <dbReference type="ARBA" id="ARBA00022723"/>
    </source>
</evidence>
<dbReference type="GO" id="GO:0005525">
    <property type="term" value="F:GTP binding"/>
    <property type="evidence" value="ECO:0007669"/>
    <property type="project" value="UniProtKB-UniRule"/>
</dbReference>
<feature type="binding site" evidence="10">
    <location>
        <begin position="257"/>
        <end position="259"/>
    </location>
    <ligand>
        <name>GTP</name>
        <dbReference type="ChEBI" id="CHEBI:37565"/>
    </ligand>
</feature>
<feature type="binding site" evidence="10">
    <location>
        <position position="15"/>
    </location>
    <ligand>
        <name>GTP</name>
        <dbReference type="ChEBI" id="CHEBI:37565"/>
    </ligand>
</feature>
<dbReference type="GO" id="GO:0046872">
    <property type="term" value="F:metal ion binding"/>
    <property type="evidence" value="ECO:0007669"/>
    <property type="project" value="UniProtKB-KW"/>
</dbReference>
<dbReference type="GO" id="GO:0006777">
    <property type="term" value="P:Mo-molybdopterin cofactor biosynthetic process"/>
    <property type="evidence" value="ECO:0007669"/>
    <property type="project" value="UniProtKB-UniRule"/>
</dbReference>
<keyword evidence="3 10" id="KW-0479">Metal-binding</keyword>
<dbReference type="Proteomes" id="UP000281962">
    <property type="component" value="Unassembled WGS sequence"/>
</dbReference>
<keyword evidence="6 10" id="KW-0411">Iron-sulfur</keyword>
<dbReference type="InterPro" id="IPR040064">
    <property type="entry name" value="MoaA-like"/>
</dbReference>
<feature type="domain" description="Radical SAM core" evidence="11">
    <location>
        <begin position="6"/>
        <end position="235"/>
    </location>
</feature>
<dbReference type="InterPro" id="IPR050105">
    <property type="entry name" value="MoCo_biosynth_MoaA/MoaC"/>
</dbReference>
<reference evidence="12 13" key="1">
    <citation type="submission" date="2018-06" db="EMBL/GenBank/DDBJ databases">
        <title>Extensive metabolic versatility and redundancy in microbially diverse, dynamic hydrothermal sediments.</title>
        <authorList>
            <person name="Dombrowski N."/>
            <person name="Teske A."/>
            <person name="Baker B.J."/>
        </authorList>
    </citation>
    <scope>NUCLEOTIDE SEQUENCE [LARGE SCALE GENOMIC DNA]</scope>
    <source>
        <strain evidence="12">B30_G17</strain>
    </source>
</reference>
<dbReference type="InterPro" id="IPR013485">
    <property type="entry name" value="MoaA_arc"/>
</dbReference>
<dbReference type="UniPathway" id="UPA00344"/>
<dbReference type="Gene3D" id="3.20.20.70">
    <property type="entry name" value="Aldolase class I"/>
    <property type="match status" value="1"/>
</dbReference>
<evidence type="ECO:0000256" key="5">
    <source>
        <dbReference type="ARBA" id="ARBA00023004"/>
    </source>
</evidence>
<dbReference type="InterPro" id="IPR013785">
    <property type="entry name" value="Aldolase_TIM"/>
</dbReference>
<evidence type="ECO:0000256" key="1">
    <source>
        <dbReference type="ARBA" id="ARBA00022485"/>
    </source>
</evidence>
<comment type="similarity">
    <text evidence="10">Belongs to the radical SAM superfamily. MoaA family.</text>
</comment>
<feature type="binding site" evidence="10">
    <location>
        <position position="255"/>
    </location>
    <ligand>
        <name>[4Fe-4S] cluster</name>
        <dbReference type="ChEBI" id="CHEBI:49883"/>
        <label>2</label>
        <note>4Fe-4S-substrate</note>
    </ligand>
</feature>
<dbReference type="InterPro" id="IPR058240">
    <property type="entry name" value="rSAM_sf"/>
</dbReference>
<feature type="binding site" evidence="10">
    <location>
        <position position="156"/>
    </location>
    <ligand>
        <name>GTP</name>
        <dbReference type="ChEBI" id="CHEBI:37565"/>
    </ligand>
</feature>
<evidence type="ECO:0000256" key="2">
    <source>
        <dbReference type="ARBA" id="ARBA00022691"/>
    </source>
</evidence>
<dbReference type="Pfam" id="PF04055">
    <property type="entry name" value="Radical_SAM"/>
    <property type="match status" value="1"/>
</dbReference>
<dbReference type="AlphaFoldDB" id="A0A497EVX5"/>
<dbReference type="PANTHER" id="PTHR22960">
    <property type="entry name" value="MOLYBDOPTERIN COFACTOR SYNTHESIS PROTEIN A"/>
    <property type="match status" value="1"/>
</dbReference>
<dbReference type="SMART" id="SM00729">
    <property type="entry name" value="Elp3"/>
    <property type="match status" value="1"/>
</dbReference>
<dbReference type="PROSITE" id="PS51918">
    <property type="entry name" value="RADICAL_SAM"/>
    <property type="match status" value="1"/>
</dbReference>
<keyword evidence="2 10" id="KW-0949">S-adenosyl-L-methionine</keyword>
<comment type="cofactor">
    <cofactor evidence="10">
        <name>[4Fe-4S] cluster</name>
        <dbReference type="ChEBI" id="CHEBI:49883"/>
    </cofactor>
    <text evidence="10">Binds 2 [4Fe-4S] clusters. Binds 1 [4Fe-4S] cluster coordinated with 3 cysteines and an exchangeable S-adenosyl-L-methionine and 1 [4Fe-4S] cluster coordinated with 3 cysteines and the GTP-derived substrate.</text>
</comment>
<dbReference type="InterPro" id="IPR010505">
    <property type="entry name" value="MoaA_twitch"/>
</dbReference>
<evidence type="ECO:0000259" key="11">
    <source>
        <dbReference type="PROSITE" id="PS51918"/>
    </source>
</evidence>
<dbReference type="HAMAP" id="MF_01225_A">
    <property type="entry name" value="MoaA_A"/>
    <property type="match status" value="1"/>
</dbReference>
<feature type="binding site" evidence="10">
    <location>
        <position position="22"/>
    </location>
    <ligand>
        <name>[4Fe-4S] cluster</name>
        <dbReference type="ChEBI" id="CHEBI:49883"/>
        <label>1</label>
        <note>4Fe-4S-S-AdoMet</note>
    </ligand>
</feature>
<evidence type="ECO:0000256" key="8">
    <source>
        <dbReference type="ARBA" id="ARBA00023150"/>
    </source>
</evidence>
<dbReference type="GO" id="GO:0061798">
    <property type="term" value="F:GTP 3',8'-cyclase activity"/>
    <property type="evidence" value="ECO:0007669"/>
    <property type="project" value="UniProtKB-UniRule"/>
</dbReference>
<sequence length="318" mass="36533">MVLYDRYGRPLFGLRITVTHRCNYNCIYCHMEGEERADLVEMGVEEIARIVRIAAKFGVFRVKLTGGEPLVREDIVDIVDEISKIGGIKDLAMTTNASLLYDYAEKLAKAGLMRINVNLPSINPETYMRITGSNFTPKEIIAGIREAKKFGIRPIKINMVLLRNLNDGEVDEMIKFAHRENLILQLIELEPIGIDRNLYKNLHVDLGGIEKRIALRAVKVMVRRDMQNRRKYFLDNGAEVEIVKPIEDGSFCMACTRIRLTADGKLKPCLMRNDNLVDVLSRMRSGASDRELEELFIMAVRRREPYWKKGDLHLKYSI</sequence>
<feature type="binding site" evidence="10">
    <location>
        <position position="63"/>
    </location>
    <ligand>
        <name>GTP</name>
        <dbReference type="ChEBI" id="CHEBI:37565"/>
    </ligand>
</feature>
<dbReference type="CDD" id="cd01335">
    <property type="entry name" value="Radical_SAM"/>
    <property type="match status" value="1"/>
</dbReference>
<feature type="binding site" evidence="10">
    <location>
        <position position="26"/>
    </location>
    <ligand>
        <name>[4Fe-4S] cluster</name>
        <dbReference type="ChEBI" id="CHEBI:49883"/>
        <label>1</label>
        <note>4Fe-4S-S-AdoMet</note>
    </ligand>
</feature>
<evidence type="ECO:0000256" key="10">
    <source>
        <dbReference type="HAMAP-Rule" id="MF_01225"/>
    </source>
</evidence>
<keyword evidence="9 10" id="KW-0456">Lyase</keyword>
<feature type="binding site" evidence="10">
    <location>
        <position position="252"/>
    </location>
    <ligand>
        <name>[4Fe-4S] cluster</name>
        <dbReference type="ChEBI" id="CHEBI:49883"/>
        <label>2</label>
        <note>4Fe-4S-substrate</note>
    </ligand>
</feature>
<evidence type="ECO:0000313" key="13">
    <source>
        <dbReference type="Proteomes" id="UP000281962"/>
    </source>
</evidence>
<evidence type="ECO:0000256" key="7">
    <source>
        <dbReference type="ARBA" id="ARBA00023134"/>
    </source>
</evidence>
<dbReference type="GO" id="GO:0061799">
    <property type="term" value="F:cyclic pyranopterin monophosphate synthase activity"/>
    <property type="evidence" value="ECO:0007669"/>
    <property type="project" value="TreeGrafter"/>
</dbReference>
<organism evidence="12 13">
    <name type="scientific">Thermoproteota archaeon</name>
    <dbReference type="NCBI Taxonomy" id="2056631"/>
    <lineage>
        <taxon>Archaea</taxon>
        <taxon>Thermoproteota</taxon>
    </lineage>
</organism>
<dbReference type="InterPro" id="IPR006638">
    <property type="entry name" value="Elp3/MiaA/NifB-like_rSAM"/>
</dbReference>
<feature type="binding site" evidence="10">
    <location>
        <position position="67"/>
    </location>
    <ligand>
        <name>S-adenosyl-L-methionine</name>
        <dbReference type="ChEBI" id="CHEBI:59789"/>
    </ligand>
</feature>
<feature type="binding site" evidence="10">
    <location>
        <position position="29"/>
    </location>
    <ligand>
        <name>[4Fe-4S] cluster</name>
        <dbReference type="ChEBI" id="CHEBI:49883"/>
        <label>1</label>
        <note>4Fe-4S-S-AdoMet</note>
    </ligand>
</feature>
<protein>
    <recommendedName>
        <fullName evidence="10">Probable GTP 3',8-cyclase</fullName>
        <ecNumber evidence="10">4.1.99.22</ecNumber>
    </recommendedName>
    <alternativeName>
        <fullName evidence="10">Molybdenum cofactor biosynthesis protein A</fullName>
    </alternativeName>
</protein>
<name>A0A497EVX5_9CREN</name>
<dbReference type="SFLD" id="SFLDG01386">
    <property type="entry name" value="main_SPASM_domain-containing"/>
    <property type="match status" value="1"/>
</dbReference>
<comment type="function">
    <text evidence="10">Catalyzes the cyclization of GTP to (8S)-3',8-cyclo-7,8-dihydroguanosine 5'-triphosphate.</text>
</comment>
<evidence type="ECO:0000313" key="12">
    <source>
        <dbReference type="EMBL" id="RLE51306.1"/>
    </source>
</evidence>
<evidence type="ECO:0000256" key="6">
    <source>
        <dbReference type="ARBA" id="ARBA00023014"/>
    </source>
</evidence>
<dbReference type="SFLD" id="SFLDS00029">
    <property type="entry name" value="Radical_SAM"/>
    <property type="match status" value="1"/>
</dbReference>
<dbReference type="SFLD" id="SFLDG01067">
    <property type="entry name" value="SPASM/twitch_domain_containing"/>
    <property type="match status" value="1"/>
</dbReference>
<dbReference type="GO" id="GO:0051539">
    <property type="term" value="F:4 iron, 4 sulfur cluster binding"/>
    <property type="evidence" value="ECO:0007669"/>
    <property type="project" value="UniProtKB-UniRule"/>
</dbReference>
<keyword evidence="7 10" id="KW-0342">GTP-binding</keyword>
<dbReference type="SFLD" id="SFLDG01383">
    <property type="entry name" value="cyclic_pyranopterin_phosphate"/>
    <property type="match status" value="1"/>
</dbReference>
<dbReference type="InterPro" id="IPR007197">
    <property type="entry name" value="rSAM"/>
</dbReference>
<gene>
    <name evidence="10" type="primary">moaA</name>
    <name evidence="12" type="ORF">DRJ21_00430</name>
</gene>
<dbReference type="EC" id="4.1.99.22" evidence="10"/>
<proteinExistence type="inferred from homology"/>
<keyword evidence="1 10" id="KW-0004">4Fe-4S</keyword>
<keyword evidence="5 10" id="KW-0408">Iron</keyword>
<comment type="pathway">
    <text evidence="10">Cofactor biosynthesis; molybdopterin biosynthesis.</text>
</comment>
<comment type="caution">
    <text evidence="12">The sequence shown here is derived from an EMBL/GenBank/DDBJ whole genome shotgun (WGS) entry which is preliminary data.</text>
</comment>
<dbReference type="Pfam" id="PF06463">
    <property type="entry name" value="Mob_synth_C"/>
    <property type="match status" value="1"/>
</dbReference>
<dbReference type="SUPFAM" id="SSF102114">
    <property type="entry name" value="Radical SAM enzymes"/>
    <property type="match status" value="1"/>
</dbReference>
<dbReference type="EMBL" id="QMQY01000008">
    <property type="protein sequence ID" value="RLE51306.1"/>
    <property type="molecule type" value="Genomic_DNA"/>
</dbReference>
<feature type="binding site" evidence="10">
    <location>
        <position position="94"/>
    </location>
    <ligand>
        <name>GTP</name>
        <dbReference type="ChEBI" id="CHEBI:37565"/>
    </ligand>
</feature>
<dbReference type="CDD" id="cd21117">
    <property type="entry name" value="Twitch_MoaA"/>
    <property type="match status" value="1"/>
</dbReference>